<reference evidence="2 3" key="1">
    <citation type="journal article" date="2018" name="MBio">
        <title>Comparative Genomics Reveals the Core Gene Toolbox for the Fungus-Insect Symbiosis.</title>
        <authorList>
            <person name="Wang Y."/>
            <person name="Stata M."/>
            <person name="Wang W."/>
            <person name="Stajich J.E."/>
            <person name="White M.M."/>
            <person name="Moncalvo J.M."/>
        </authorList>
    </citation>
    <scope>NUCLEOTIDE SEQUENCE [LARGE SCALE GENOMIC DNA]</scope>
    <source>
        <strain evidence="2 3">SWE-8-4</strain>
    </source>
</reference>
<dbReference type="SUPFAM" id="SSF82771">
    <property type="entry name" value="GIY-YIG endonuclease"/>
    <property type="match status" value="1"/>
</dbReference>
<dbReference type="Gene3D" id="3.40.1440.10">
    <property type="entry name" value="GIY-YIG endonuclease"/>
    <property type="match status" value="1"/>
</dbReference>
<dbReference type="CDD" id="cd10455">
    <property type="entry name" value="GIY-YIG_SLX1"/>
    <property type="match status" value="1"/>
</dbReference>
<dbReference type="GO" id="GO:0008821">
    <property type="term" value="F:crossover junction DNA endonuclease activity"/>
    <property type="evidence" value="ECO:0007669"/>
    <property type="project" value="TreeGrafter"/>
</dbReference>
<gene>
    <name evidence="2" type="ORF">BB561_000101</name>
</gene>
<dbReference type="InterPro" id="IPR000305">
    <property type="entry name" value="GIY-YIG_endonuc"/>
</dbReference>
<dbReference type="OrthoDB" id="24645at2759"/>
<organism evidence="2 3">
    <name type="scientific">Smittium simulii</name>
    <dbReference type="NCBI Taxonomy" id="133385"/>
    <lineage>
        <taxon>Eukaryota</taxon>
        <taxon>Fungi</taxon>
        <taxon>Fungi incertae sedis</taxon>
        <taxon>Zoopagomycota</taxon>
        <taxon>Kickxellomycotina</taxon>
        <taxon>Harpellomycetes</taxon>
        <taxon>Harpellales</taxon>
        <taxon>Legeriomycetaceae</taxon>
        <taxon>Smittium</taxon>
    </lineage>
</organism>
<sequence>MDKPSSLAFPSFYCCYLLRSEKEGYSNCVYVGSTPNPIRRLAQHNGLITAGAKRTLKKRPWKMCLVVYGFPSKYAALQFEWVWQNPHKSRHFNYVEATNNKNMNIIFGSQHSLLKPQLITLAYIINLNYFFSWPLKICFADTELQSEFEFYVKDVYENHQQIQFYKSELAGQFNYKGLDSIVKRLPEEYSELSLDSAFIQFDSEQENNMFGK</sequence>
<evidence type="ECO:0000259" key="1">
    <source>
        <dbReference type="PROSITE" id="PS50164"/>
    </source>
</evidence>
<dbReference type="InterPro" id="IPR050381">
    <property type="entry name" value="SLX1_endonuclease"/>
</dbReference>
<dbReference type="Pfam" id="PF01541">
    <property type="entry name" value="GIY-YIG"/>
    <property type="match status" value="1"/>
</dbReference>
<dbReference type="EMBL" id="MBFR01000003">
    <property type="protein sequence ID" value="PVU98113.1"/>
    <property type="molecule type" value="Genomic_DNA"/>
</dbReference>
<dbReference type="AlphaFoldDB" id="A0A2T9Z0L5"/>
<name>A0A2T9Z0L5_9FUNG</name>
<keyword evidence="3" id="KW-1185">Reference proteome</keyword>
<dbReference type="STRING" id="133385.A0A2T9Z0L5"/>
<dbReference type="PANTHER" id="PTHR20208:SF10">
    <property type="entry name" value="STRUCTURE-SPECIFIC ENDONUCLEASE SUBUNIT SLX1"/>
    <property type="match status" value="1"/>
</dbReference>
<comment type="caution">
    <text evidence="2">The sequence shown here is derived from an EMBL/GenBank/DDBJ whole genome shotgun (WGS) entry which is preliminary data.</text>
</comment>
<evidence type="ECO:0000313" key="2">
    <source>
        <dbReference type="EMBL" id="PVU98113.1"/>
    </source>
</evidence>
<protein>
    <recommendedName>
        <fullName evidence="1">GIY-YIG domain-containing protein</fullName>
    </recommendedName>
</protein>
<dbReference type="GO" id="GO:0000724">
    <property type="term" value="P:double-strand break repair via homologous recombination"/>
    <property type="evidence" value="ECO:0007669"/>
    <property type="project" value="TreeGrafter"/>
</dbReference>
<accession>A0A2T9Z0L5</accession>
<dbReference type="GO" id="GO:0033557">
    <property type="term" value="C:Slx1-Slx4 complex"/>
    <property type="evidence" value="ECO:0007669"/>
    <property type="project" value="TreeGrafter"/>
</dbReference>
<feature type="domain" description="GIY-YIG" evidence="1">
    <location>
        <begin position="11"/>
        <end position="94"/>
    </location>
</feature>
<dbReference type="PROSITE" id="PS50164">
    <property type="entry name" value="GIY_YIG"/>
    <property type="match status" value="1"/>
</dbReference>
<dbReference type="GO" id="GO:0017108">
    <property type="term" value="F:5'-flap endonuclease activity"/>
    <property type="evidence" value="ECO:0007669"/>
    <property type="project" value="TreeGrafter"/>
</dbReference>
<evidence type="ECO:0000313" key="3">
    <source>
        <dbReference type="Proteomes" id="UP000245383"/>
    </source>
</evidence>
<dbReference type="Proteomes" id="UP000245383">
    <property type="component" value="Unassembled WGS sequence"/>
</dbReference>
<dbReference type="InterPro" id="IPR035901">
    <property type="entry name" value="GIY-YIG_endonuc_sf"/>
</dbReference>
<proteinExistence type="predicted"/>
<dbReference type="PANTHER" id="PTHR20208">
    <property type="entry name" value="STRUCTURE-SPECIFIC ENDONUCLEASE SUBUNIT SLX1"/>
    <property type="match status" value="1"/>
</dbReference>